<evidence type="ECO:0000259" key="1">
    <source>
        <dbReference type="Pfam" id="PF05430"/>
    </source>
</evidence>
<keyword evidence="2" id="KW-0808">Transferase</keyword>
<comment type="caution">
    <text evidence="2">The sequence shown here is derived from an EMBL/GenBank/DDBJ whole genome shotgun (WGS) entry which is preliminary data.</text>
</comment>
<dbReference type="Gene3D" id="3.40.50.150">
    <property type="entry name" value="Vaccinia Virus protein VP39"/>
    <property type="match status" value="1"/>
</dbReference>
<dbReference type="InterPro" id="IPR008471">
    <property type="entry name" value="MnmC-like_methylTransf"/>
</dbReference>
<keyword evidence="3" id="KW-1185">Reference proteome</keyword>
<gene>
    <name evidence="2" type="ORF">H4O11_15145</name>
</gene>
<dbReference type="Pfam" id="PF05430">
    <property type="entry name" value="Methyltransf_30"/>
    <property type="match status" value="1"/>
</dbReference>
<evidence type="ECO:0000313" key="2">
    <source>
        <dbReference type="EMBL" id="MBA8683134.1"/>
    </source>
</evidence>
<dbReference type="AlphaFoldDB" id="A0A7W3IJY6"/>
<dbReference type="InterPro" id="IPR029063">
    <property type="entry name" value="SAM-dependent_MTases_sf"/>
</dbReference>
<accession>A0A7W3IJY6</accession>
<dbReference type="EMBL" id="JACGXS010000009">
    <property type="protein sequence ID" value="MBA8683134.1"/>
    <property type="molecule type" value="Genomic_DNA"/>
</dbReference>
<reference evidence="2 3" key="1">
    <citation type="submission" date="2020-08" db="EMBL/GenBank/DDBJ databases">
        <title>Stenotrophomonas tumulicola JCM 30961.</title>
        <authorList>
            <person name="Deng Y."/>
        </authorList>
    </citation>
    <scope>NUCLEOTIDE SEQUENCE [LARGE SCALE GENOMIC DNA]</scope>
    <source>
        <strain evidence="2 3">JCM 30961</strain>
    </source>
</reference>
<name>A0A7W3IJY6_9GAMM</name>
<sequence>MRWASTRNWCTSRWKCTTSIDPLPPPPGRTAAALRYDVLPRPTPPAVPHYTGPLLTRDSAIALQRAFDGGASQWQGSLDLLRSQDDVALSAAGFGFRGQPYPWPGKLKDRTLYFWDGEGFAPISRFATSLIKLVPTDWGAPTFEIDGIKMLPTAKVSPFEDARRKVELVSPAGKVVLDTCGGLGYFAACCLEAGVGQVRSFEKNPDVLWLRTLNPWSPDPDAPAAGGRLQIAQGDISREIEHVASNSIDAILHDPPRFGIAGELYSQVFYDHLARVIRKGGRLFHYTGAPNRLTSGRDVPREVARRLEKAGFKAELALDGVLAVKKG</sequence>
<dbReference type="SUPFAM" id="SSF53335">
    <property type="entry name" value="S-adenosyl-L-methionine-dependent methyltransferases"/>
    <property type="match status" value="1"/>
</dbReference>
<dbReference type="CDD" id="cd02440">
    <property type="entry name" value="AdoMet_MTases"/>
    <property type="match status" value="1"/>
</dbReference>
<protein>
    <submittedName>
        <fullName evidence="2">SAM-dependent methyltransferase</fullName>
    </submittedName>
</protein>
<dbReference type="GO" id="GO:0032259">
    <property type="term" value="P:methylation"/>
    <property type="evidence" value="ECO:0007669"/>
    <property type="project" value="UniProtKB-KW"/>
</dbReference>
<dbReference type="GO" id="GO:0016645">
    <property type="term" value="F:oxidoreductase activity, acting on the CH-NH group of donors"/>
    <property type="evidence" value="ECO:0007669"/>
    <property type="project" value="InterPro"/>
</dbReference>
<feature type="domain" description="MnmC-like methyltransferase" evidence="1">
    <location>
        <begin position="228"/>
        <end position="289"/>
    </location>
</feature>
<proteinExistence type="predicted"/>
<dbReference type="GO" id="GO:0008168">
    <property type="term" value="F:methyltransferase activity"/>
    <property type="evidence" value="ECO:0007669"/>
    <property type="project" value="UniProtKB-KW"/>
</dbReference>
<organism evidence="2 3">
    <name type="scientific">Stenotrophomonas tumulicola</name>
    <dbReference type="NCBI Taxonomy" id="1685415"/>
    <lineage>
        <taxon>Bacteria</taxon>
        <taxon>Pseudomonadati</taxon>
        <taxon>Pseudomonadota</taxon>
        <taxon>Gammaproteobacteria</taxon>
        <taxon>Lysobacterales</taxon>
        <taxon>Lysobacteraceae</taxon>
        <taxon>Stenotrophomonas</taxon>
    </lineage>
</organism>
<keyword evidence="2" id="KW-0489">Methyltransferase</keyword>
<evidence type="ECO:0000313" key="3">
    <source>
        <dbReference type="Proteomes" id="UP000547058"/>
    </source>
</evidence>
<dbReference type="Proteomes" id="UP000547058">
    <property type="component" value="Unassembled WGS sequence"/>
</dbReference>